<dbReference type="AlphaFoldDB" id="A0A1G6IKN7"/>
<dbReference type="GO" id="GO:0003723">
    <property type="term" value="F:RNA binding"/>
    <property type="evidence" value="ECO:0007669"/>
    <property type="project" value="UniProtKB-KW"/>
</dbReference>
<dbReference type="CDD" id="cd02869">
    <property type="entry name" value="PseudoU_synth_RluA_like"/>
    <property type="match status" value="1"/>
</dbReference>
<dbReference type="PROSITE" id="PS01129">
    <property type="entry name" value="PSI_RLU"/>
    <property type="match status" value="1"/>
</dbReference>
<evidence type="ECO:0000313" key="9">
    <source>
        <dbReference type="EMBL" id="SDC06983.1"/>
    </source>
</evidence>
<dbReference type="InterPro" id="IPR006224">
    <property type="entry name" value="PsdUridine_synth_RluA-like_CS"/>
</dbReference>
<protein>
    <recommendedName>
        <fullName evidence="7">Pseudouridine synthase</fullName>
        <ecNumber evidence="7">5.4.99.-</ecNumber>
    </recommendedName>
</protein>
<dbReference type="FunFam" id="3.30.2350.10:FF:000006">
    <property type="entry name" value="Pseudouridine synthase"/>
    <property type="match status" value="1"/>
</dbReference>
<comment type="similarity">
    <text evidence="2 7">Belongs to the pseudouridine synthase RluA family.</text>
</comment>
<dbReference type="Proteomes" id="UP000198943">
    <property type="component" value="Unassembled WGS sequence"/>
</dbReference>
<dbReference type="InterPro" id="IPR020103">
    <property type="entry name" value="PsdUridine_synth_cat_dom_sf"/>
</dbReference>
<dbReference type="CDD" id="cd00165">
    <property type="entry name" value="S4"/>
    <property type="match status" value="1"/>
</dbReference>
<comment type="function">
    <text evidence="7">Responsible for synthesis of pseudouridine from uracil.</text>
</comment>
<dbReference type="Pfam" id="PF00849">
    <property type="entry name" value="PseudoU_synth_2"/>
    <property type="match status" value="1"/>
</dbReference>
<evidence type="ECO:0000256" key="4">
    <source>
        <dbReference type="ARBA" id="ARBA00023235"/>
    </source>
</evidence>
<proteinExistence type="inferred from homology"/>
<dbReference type="SUPFAM" id="SSF55174">
    <property type="entry name" value="Alpha-L RNA-binding motif"/>
    <property type="match status" value="1"/>
</dbReference>
<dbReference type="InterPro" id="IPR006145">
    <property type="entry name" value="PsdUridine_synth_RsuA/RluA"/>
</dbReference>
<dbReference type="NCBIfam" id="TIGR00005">
    <property type="entry name" value="rluA_subfam"/>
    <property type="match status" value="1"/>
</dbReference>
<evidence type="ECO:0000256" key="5">
    <source>
        <dbReference type="PIRSR" id="PIRSR606225-1"/>
    </source>
</evidence>
<evidence type="ECO:0000259" key="8">
    <source>
        <dbReference type="Pfam" id="PF00849"/>
    </source>
</evidence>
<comment type="catalytic activity">
    <reaction evidence="1 7">
        <text>a uridine in RNA = a pseudouridine in RNA</text>
        <dbReference type="Rhea" id="RHEA:48348"/>
        <dbReference type="Rhea" id="RHEA-COMP:12068"/>
        <dbReference type="Rhea" id="RHEA-COMP:12069"/>
        <dbReference type="ChEBI" id="CHEBI:65314"/>
        <dbReference type="ChEBI" id="CHEBI:65315"/>
    </reaction>
</comment>
<feature type="domain" description="Pseudouridine synthase RsuA/RluA-like" evidence="8">
    <location>
        <begin position="126"/>
        <end position="280"/>
    </location>
</feature>
<organism evidence="9 10">
    <name type="scientific">Succiniclasticum ruminis</name>
    <dbReference type="NCBI Taxonomy" id="40841"/>
    <lineage>
        <taxon>Bacteria</taxon>
        <taxon>Bacillati</taxon>
        <taxon>Bacillota</taxon>
        <taxon>Negativicutes</taxon>
        <taxon>Acidaminococcales</taxon>
        <taxon>Acidaminococcaceae</taxon>
        <taxon>Succiniclasticum</taxon>
    </lineage>
</organism>
<dbReference type="SUPFAM" id="SSF55120">
    <property type="entry name" value="Pseudouridine synthase"/>
    <property type="match status" value="1"/>
</dbReference>
<keyword evidence="10" id="KW-1185">Reference proteome</keyword>
<evidence type="ECO:0000256" key="2">
    <source>
        <dbReference type="ARBA" id="ARBA00010876"/>
    </source>
</evidence>
<accession>A0A1G6IKN7</accession>
<dbReference type="InterPro" id="IPR036986">
    <property type="entry name" value="S4_RNA-bd_sf"/>
</dbReference>
<evidence type="ECO:0000313" key="10">
    <source>
        <dbReference type="Proteomes" id="UP000198943"/>
    </source>
</evidence>
<dbReference type="GO" id="GO:0140098">
    <property type="term" value="F:catalytic activity, acting on RNA"/>
    <property type="evidence" value="ECO:0007669"/>
    <property type="project" value="UniProtKB-ARBA"/>
</dbReference>
<dbReference type="Gene3D" id="3.30.2350.10">
    <property type="entry name" value="Pseudouridine synthase"/>
    <property type="match status" value="1"/>
</dbReference>
<dbReference type="EMBL" id="FMYW01000002">
    <property type="protein sequence ID" value="SDC06983.1"/>
    <property type="molecule type" value="Genomic_DNA"/>
</dbReference>
<dbReference type="GO" id="GO:0009982">
    <property type="term" value="F:pseudouridine synthase activity"/>
    <property type="evidence" value="ECO:0007669"/>
    <property type="project" value="InterPro"/>
</dbReference>
<dbReference type="PANTHER" id="PTHR21600">
    <property type="entry name" value="MITOCHONDRIAL RNA PSEUDOURIDINE SYNTHASE"/>
    <property type="match status" value="1"/>
</dbReference>
<dbReference type="PROSITE" id="PS50889">
    <property type="entry name" value="S4"/>
    <property type="match status" value="1"/>
</dbReference>
<feature type="active site" evidence="5">
    <location>
        <position position="176"/>
    </location>
</feature>
<dbReference type="Gene3D" id="3.10.290.10">
    <property type="entry name" value="RNA-binding S4 domain"/>
    <property type="match status" value="1"/>
</dbReference>
<keyword evidence="3 6" id="KW-0694">RNA-binding</keyword>
<dbReference type="PANTHER" id="PTHR21600:SF44">
    <property type="entry name" value="RIBOSOMAL LARGE SUBUNIT PSEUDOURIDINE SYNTHASE D"/>
    <property type="match status" value="1"/>
</dbReference>
<evidence type="ECO:0000256" key="6">
    <source>
        <dbReference type="PROSITE-ProRule" id="PRU00182"/>
    </source>
</evidence>
<evidence type="ECO:0000256" key="1">
    <source>
        <dbReference type="ARBA" id="ARBA00000073"/>
    </source>
</evidence>
<dbReference type="GO" id="GO:0000455">
    <property type="term" value="P:enzyme-directed rRNA pseudouridine synthesis"/>
    <property type="evidence" value="ECO:0007669"/>
    <property type="project" value="TreeGrafter"/>
</dbReference>
<gene>
    <name evidence="9" type="ORF">SAMN04487864_102123</name>
</gene>
<sequence>MGHATERISGKLNETEVPAAAIVWNDTGEEPDLAAQDMEEDIRTVTADTADSGKRADVFFADMLESTRSHVQILLNEGRVCKGSKLIKPNYKVKAGDVFQVALPRPVPLEAEPENIPLDIIYEDEDVIVLNKPRGMVVHPAPGHNTGTLVNALLFHCKNLSGINGVIRPGIVHRLDKDTSGIMIVAKNDEAHVSLSKQIQDKTARRTYLCIVRGNVKADNGLIETRMDRDKNDRKRMAVVTEGGREAITGYEVLERFGRFTVVRCSLKTGRTHQIRLHMEYLGYPLVGDPKYSPMKTPFSIKGQALHSQTLDFIHPRTGKPMHFEAPLPEDMQKIMTRLHNGQF</sequence>
<evidence type="ECO:0000256" key="7">
    <source>
        <dbReference type="RuleBase" id="RU362028"/>
    </source>
</evidence>
<keyword evidence="4 7" id="KW-0413">Isomerase</keyword>
<name>A0A1G6IKN7_9FIRM</name>
<dbReference type="InterPro" id="IPR006225">
    <property type="entry name" value="PsdUridine_synth_RluC/D"/>
</dbReference>
<dbReference type="InterPro" id="IPR050188">
    <property type="entry name" value="RluA_PseudoU_synthase"/>
</dbReference>
<evidence type="ECO:0000256" key="3">
    <source>
        <dbReference type="ARBA" id="ARBA00022884"/>
    </source>
</evidence>
<reference evidence="10" key="1">
    <citation type="submission" date="2016-10" db="EMBL/GenBank/DDBJ databases">
        <authorList>
            <person name="Varghese N."/>
            <person name="Submissions S."/>
        </authorList>
    </citation>
    <scope>NUCLEOTIDE SEQUENCE [LARGE SCALE GENOMIC DNA]</scope>
    <source>
        <strain evidence="10">DSM 11005</strain>
    </source>
</reference>
<dbReference type="EC" id="5.4.99.-" evidence="7"/>